<dbReference type="FunFam" id="1.10.510.10:FF:001430">
    <property type="entry name" value="phosphorylase b kinase gamma catalytic chain, skeletal muscle/heart isoform"/>
    <property type="match status" value="1"/>
</dbReference>
<dbReference type="SMART" id="SM00220">
    <property type="entry name" value="S_TKc"/>
    <property type="match status" value="1"/>
</dbReference>
<evidence type="ECO:0000256" key="3">
    <source>
        <dbReference type="ARBA" id="ARBA00022527"/>
    </source>
</evidence>
<keyword evidence="3 13" id="KW-0723">Serine/threonine-protein kinase</keyword>
<evidence type="ECO:0000256" key="4">
    <source>
        <dbReference type="ARBA" id="ARBA00022600"/>
    </source>
</evidence>
<dbReference type="Pfam" id="PF00069">
    <property type="entry name" value="Pkinase"/>
    <property type="match status" value="1"/>
</dbReference>
<evidence type="ECO:0000256" key="1">
    <source>
        <dbReference type="ARBA" id="ARBA00001674"/>
    </source>
</evidence>
<comment type="catalytic activity">
    <reaction evidence="1">
        <text>2 ATP + phosphorylase b = 2 ADP + phosphorylase a.</text>
        <dbReference type="EC" id="2.7.11.19"/>
    </reaction>
</comment>
<dbReference type="GO" id="GO:0005524">
    <property type="term" value="F:ATP binding"/>
    <property type="evidence" value="ECO:0007669"/>
    <property type="project" value="UniProtKB-UniRule"/>
</dbReference>
<evidence type="ECO:0000256" key="14">
    <source>
        <dbReference type="SAM" id="MobiDB-lite"/>
    </source>
</evidence>
<evidence type="ECO:0000259" key="15">
    <source>
        <dbReference type="PROSITE" id="PS50011"/>
    </source>
</evidence>
<sequence>MTVNSMCDEDLPDHDLAKDFYLKYEVREVLGKGVSSTVRRCIEQDTSHEYAVKIIDLTSEKDSDFETEELRISTIKEMNILRMCAQHPNIIELHDTFETSTFIFLVFELCKKGELFDYLTEVVTLSEKRTRQVMRQLLEAVEFVHSKHIVHRDLKPENILLDDNFNVKLSDFGFASVISHEEELTDLCGTPGYLAPEVLKVSMYDNVPGYGRPCDMWACGVIMYTLLVGCPPFWHRKQMYMLRAIMEGKYSVSSPEWEDISEHPKDLISKLLVVDTKKRYTAEQALAHPFFKREEREEKPEFFPRRKFIAGVLVVVAISRIRNLHLHPPPVALEQVRHDPYSIKIIRKVIDAGAFKIYGHWVKRGENQNRAALFENMPKRDIKCSQSDEATAPKQIKLVGSSTTSTPGTGPGMLRQRSNHALLRSGRPSLPTVPDD</sequence>
<organism evidence="16 17">
    <name type="scientific">Paralvinella palmiformis</name>
    <dbReference type="NCBI Taxonomy" id="53620"/>
    <lineage>
        <taxon>Eukaryota</taxon>
        <taxon>Metazoa</taxon>
        <taxon>Spiralia</taxon>
        <taxon>Lophotrochozoa</taxon>
        <taxon>Annelida</taxon>
        <taxon>Polychaeta</taxon>
        <taxon>Sedentaria</taxon>
        <taxon>Canalipalpata</taxon>
        <taxon>Terebellida</taxon>
        <taxon>Terebelliformia</taxon>
        <taxon>Alvinellidae</taxon>
        <taxon>Paralvinella</taxon>
    </lineage>
</organism>
<evidence type="ECO:0000256" key="2">
    <source>
        <dbReference type="ARBA" id="ARBA00012432"/>
    </source>
</evidence>
<dbReference type="Gene3D" id="1.10.510.10">
    <property type="entry name" value="Transferase(Phosphotransferase) domain 1"/>
    <property type="match status" value="1"/>
</dbReference>
<dbReference type="Proteomes" id="UP001208570">
    <property type="component" value="Unassembled WGS sequence"/>
</dbReference>
<dbReference type="GO" id="GO:0005516">
    <property type="term" value="F:calmodulin binding"/>
    <property type="evidence" value="ECO:0007669"/>
    <property type="project" value="UniProtKB-KW"/>
</dbReference>
<evidence type="ECO:0000256" key="11">
    <source>
        <dbReference type="ARBA" id="ARBA00025890"/>
    </source>
</evidence>
<dbReference type="GO" id="GO:0004689">
    <property type="term" value="F:phosphorylase kinase activity"/>
    <property type="evidence" value="ECO:0007669"/>
    <property type="project" value="UniProtKB-EC"/>
</dbReference>
<keyword evidence="5" id="KW-0808">Transferase</keyword>
<dbReference type="SUPFAM" id="SSF56112">
    <property type="entry name" value="Protein kinase-like (PK-like)"/>
    <property type="match status" value="1"/>
</dbReference>
<dbReference type="CDD" id="cd14093">
    <property type="entry name" value="STKc_PhKG"/>
    <property type="match status" value="1"/>
</dbReference>
<proteinExistence type="inferred from homology"/>
<feature type="domain" description="Protein kinase" evidence="15">
    <location>
        <begin position="24"/>
        <end position="291"/>
    </location>
</feature>
<evidence type="ECO:0000256" key="9">
    <source>
        <dbReference type="ARBA" id="ARBA00022860"/>
    </source>
</evidence>
<evidence type="ECO:0000256" key="12">
    <source>
        <dbReference type="PROSITE-ProRule" id="PRU10141"/>
    </source>
</evidence>
<dbReference type="Gene3D" id="3.30.200.20">
    <property type="entry name" value="Phosphorylase Kinase, domain 1"/>
    <property type="match status" value="1"/>
</dbReference>
<evidence type="ECO:0000256" key="5">
    <source>
        <dbReference type="ARBA" id="ARBA00022679"/>
    </source>
</evidence>
<keyword evidence="17" id="KW-1185">Reference proteome</keyword>
<keyword evidence="8 12" id="KW-0067">ATP-binding</keyword>
<accession>A0AAD9JYE8</accession>
<dbReference type="InterPro" id="IPR011009">
    <property type="entry name" value="Kinase-like_dom_sf"/>
</dbReference>
<keyword evidence="6 12" id="KW-0547">Nucleotide-binding</keyword>
<dbReference type="AlphaFoldDB" id="A0AAD9JYE8"/>
<feature type="region of interest" description="Disordered" evidence="14">
    <location>
        <begin position="386"/>
        <end position="436"/>
    </location>
</feature>
<evidence type="ECO:0000256" key="6">
    <source>
        <dbReference type="ARBA" id="ARBA00022741"/>
    </source>
</evidence>
<comment type="similarity">
    <text evidence="13">Belongs to the protein kinase superfamily.</text>
</comment>
<dbReference type="InterPro" id="IPR017441">
    <property type="entry name" value="Protein_kinase_ATP_BS"/>
</dbReference>
<dbReference type="FunFam" id="3.30.200.20:FF:000138">
    <property type="entry name" value="Phosphorylase b kinase gamma catalytic chain, liver/testis"/>
    <property type="match status" value="1"/>
</dbReference>
<protein>
    <recommendedName>
        <fullName evidence="2">phosphorylase kinase</fullName>
        <ecNumber evidence="2">2.7.11.19</ecNumber>
    </recommendedName>
</protein>
<evidence type="ECO:0000256" key="7">
    <source>
        <dbReference type="ARBA" id="ARBA00022777"/>
    </source>
</evidence>
<evidence type="ECO:0000256" key="10">
    <source>
        <dbReference type="ARBA" id="ARBA00023277"/>
    </source>
</evidence>
<dbReference type="GO" id="GO:0005964">
    <property type="term" value="C:phosphorylase kinase complex"/>
    <property type="evidence" value="ECO:0007669"/>
    <property type="project" value="InterPro"/>
</dbReference>
<dbReference type="EMBL" id="JAODUP010000117">
    <property type="protein sequence ID" value="KAK2161387.1"/>
    <property type="molecule type" value="Genomic_DNA"/>
</dbReference>
<evidence type="ECO:0000313" key="16">
    <source>
        <dbReference type="EMBL" id="KAK2161387.1"/>
    </source>
</evidence>
<dbReference type="PROSITE" id="PS00107">
    <property type="entry name" value="PROTEIN_KINASE_ATP"/>
    <property type="match status" value="1"/>
</dbReference>
<dbReference type="PANTHER" id="PTHR24347">
    <property type="entry name" value="SERINE/THREONINE-PROTEIN KINASE"/>
    <property type="match status" value="1"/>
</dbReference>
<dbReference type="InterPro" id="IPR008271">
    <property type="entry name" value="Ser/Thr_kinase_AS"/>
</dbReference>
<reference evidence="16" key="1">
    <citation type="journal article" date="2023" name="Mol. Biol. Evol.">
        <title>Third-Generation Sequencing Reveals the Adaptive Role of the Epigenome in Three Deep-Sea Polychaetes.</title>
        <authorList>
            <person name="Perez M."/>
            <person name="Aroh O."/>
            <person name="Sun Y."/>
            <person name="Lan Y."/>
            <person name="Juniper S.K."/>
            <person name="Young C.R."/>
            <person name="Angers B."/>
            <person name="Qian P.Y."/>
        </authorList>
    </citation>
    <scope>NUCLEOTIDE SEQUENCE</scope>
    <source>
        <strain evidence="16">P08H-3</strain>
    </source>
</reference>
<evidence type="ECO:0000256" key="13">
    <source>
        <dbReference type="RuleBase" id="RU000304"/>
    </source>
</evidence>
<dbReference type="PRINTS" id="PR01049">
    <property type="entry name" value="PHOSPHBKNASE"/>
</dbReference>
<keyword evidence="10" id="KW-0119">Carbohydrate metabolism</keyword>
<comment type="subunit">
    <text evidence="11">Hexadecamer of 4 heterotetramers, each composed of alpha, beta, gamma, and delta subunits. Alpha (PHKA1 or PHKA2) and beta (PHKB) are regulatory subunits, gamma (PHKG1 or PHKG2) is the catalytic subunit, and delta is calmodulin.</text>
</comment>
<keyword evidence="4" id="KW-0321">Glycogen metabolism</keyword>
<evidence type="ECO:0000313" key="17">
    <source>
        <dbReference type="Proteomes" id="UP001208570"/>
    </source>
</evidence>
<keyword evidence="9" id="KW-0112">Calmodulin-binding</keyword>
<dbReference type="PROSITE" id="PS00108">
    <property type="entry name" value="PROTEIN_KINASE_ST"/>
    <property type="match status" value="1"/>
</dbReference>
<dbReference type="GO" id="GO:0005977">
    <property type="term" value="P:glycogen metabolic process"/>
    <property type="evidence" value="ECO:0007669"/>
    <property type="project" value="UniProtKB-KW"/>
</dbReference>
<comment type="caution">
    <text evidence="16">The sequence shown here is derived from an EMBL/GenBank/DDBJ whole genome shotgun (WGS) entry which is preliminary data.</text>
</comment>
<evidence type="ECO:0000256" key="8">
    <source>
        <dbReference type="ARBA" id="ARBA00022840"/>
    </source>
</evidence>
<name>A0AAD9JYE8_9ANNE</name>
<keyword evidence="7" id="KW-0418">Kinase</keyword>
<dbReference type="InterPro" id="IPR000719">
    <property type="entry name" value="Prot_kinase_dom"/>
</dbReference>
<dbReference type="InterPro" id="IPR002291">
    <property type="entry name" value="Phosph_kin_gamma"/>
</dbReference>
<dbReference type="EC" id="2.7.11.19" evidence="2"/>
<feature type="binding site" evidence="12">
    <location>
        <position position="53"/>
    </location>
    <ligand>
        <name>ATP</name>
        <dbReference type="ChEBI" id="CHEBI:30616"/>
    </ligand>
</feature>
<gene>
    <name evidence="16" type="ORF">LSH36_117g02005</name>
</gene>
<dbReference type="PROSITE" id="PS50011">
    <property type="entry name" value="PROTEIN_KINASE_DOM"/>
    <property type="match status" value="1"/>
</dbReference>